<dbReference type="SUPFAM" id="SSF54862">
    <property type="entry name" value="4Fe-4S ferredoxins"/>
    <property type="match status" value="1"/>
</dbReference>
<keyword evidence="11" id="KW-1185">Reference proteome</keyword>
<dbReference type="Gene3D" id="3.30.70.20">
    <property type="match status" value="1"/>
</dbReference>
<evidence type="ECO:0000256" key="2">
    <source>
        <dbReference type="ARBA" id="ARBA00022448"/>
    </source>
</evidence>
<evidence type="ECO:0000313" key="11">
    <source>
        <dbReference type="Proteomes" id="UP001059836"/>
    </source>
</evidence>
<dbReference type="PROSITE" id="PS51379">
    <property type="entry name" value="4FE4S_FER_2"/>
    <property type="match status" value="1"/>
</dbReference>
<dbReference type="InterPro" id="IPR001080">
    <property type="entry name" value="3Fe4S_ferredoxin"/>
</dbReference>
<accession>A0ABX6IDP1</accession>
<keyword evidence="2 8" id="KW-0813">Transport</keyword>
<evidence type="ECO:0000313" key="10">
    <source>
        <dbReference type="EMBL" id="QHN33983.1"/>
    </source>
</evidence>
<keyword evidence="7" id="KW-0003">3Fe-4S</keyword>
<dbReference type="PANTHER" id="PTHR36923">
    <property type="entry name" value="FERREDOXIN"/>
    <property type="match status" value="1"/>
</dbReference>
<comment type="function">
    <text evidence="8">Ferredoxins are iron-sulfur proteins that transfer electrons in a wide variety of metabolic reactions.</text>
</comment>
<evidence type="ECO:0000256" key="6">
    <source>
        <dbReference type="ARBA" id="ARBA00023014"/>
    </source>
</evidence>
<comment type="cofactor">
    <cofactor evidence="1">
        <name>[3Fe-4S] cluster</name>
        <dbReference type="ChEBI" id="CHEBI:21137"/>
    </cofactor>
</comment>
<dbReference type="Pfam" id="PF13459">
    <property type="entry name" value="Fer4_15"/>
    <property type="match status" value="1"/>
</dbReference>
<dbReference type="Proteomes" id="UP001059836">
    <property type="component" value="Chromosome"/>
</dbReference>
<dbReference type="PANTHER" id="PTHR36923:SF3">
    <property type="entry name" value="FERREDOXIN"/>
    <property type="match status" value="1"/>
</dbReference>
<evidence type="ECO:0000256" key="4">
    <source>
        <dbReference type="ARBA" id="ARBA00022982"/>
    </source>
</evidence>
<evidence type="ECO:0000256" key="1">
    <source>
        <dbReference type="ARBA" id="ARBA00001927"/>
    </source>
</evidence>
<evidence type="ECO:0000256" key="3">
    <source>
        <dbReference type="ARBA" id="ARBA00022723"/>
    </source>
</evidence>
<dbReference type="InterPro" id="IPR051269">
    <property type="entry name" value="Fe-S_cluster_ET"/>
</dbReference>
<keyword evidence="5 8" id="KW-0408">Iron</keyword>
<evidence type="ECO:0000256" key="8">
    <source>
        <dbReference type="RuleBase" id="RU368020"/>
    </source>
</evidence>
<proteinExistence type="predicted"/>
<dbReference type="InterPro" id="IPR017896">
    <property type="entry name" value="4Fe4S_Fe-S-bd"/>
</dbReference>
<dbReference type="RefSeq" id="WP_213246584.1">
    <property type="nucleotide sequence ID" value="NZ_CP045806.1"/>
</dbReference>
<evidence type="ECO:0000259" key="9">
    <source>
        <dbReference type="PROSITE" id="PS51379"/>
    </source>
</evidence>
<dbReference type="PRINTS" id="PR00352">
    <property type="entry name" value="3FE4SFRDOXIN"/>
</dbReference>
<keyword evidence="4 8" id="KW-0249">Electron transport</keyword>
<keyword evidence="3 8" id="KW-0479">Metal-binding</keyword>
<protein>
    <recommendedName>
        <fullName evidence="8">Ferredoxin</fullName>
    </recommendedName>
</protein>
<keyword evidence="6 8" id="KW-0411">Iron-sulfur</keyword>
<feature type="domain" description="4Fe-4S ferredoxin-type" evidence="9">
    <location>
        <begin position="1"/>
        <end position="29"/>
    </location>
</feature>
<reference evidence="10" key="1">
    <citation type="journal article" date="2021" name="Nat. Microbiol.">
        <title>Cocultivation of an ultrasmall environmental parasitic bacterium with lytic ability against bacteria associated with wastewater foams.</title>
        <authorList>
            <person name="Batinovic S."/>
            <person name="Rose J.J.A."/>
            <person name="Ratcliffe J."/>
            <person name="Seviour R.J."/>
            <person name="Petrovski S."/>
        </authorList>
    </citation>
    <scope>NUCLEOTIDE SEQUENCE</scope>
    <source>
        <strain evidence="10">CON9</strain>
    </source>
</reference>
<name>A0ABX6IDP1_9ACTN</name>
<sequence>MRIIVDRDRCVGHGICESIVPEVFEVLDEGYVHIHEDAIGDADEAALKDAVNGCPSAALSIET</sequence>
<dbReference type="EMBL" id="CP045809">
    <property type="protein sequence ID" value="QHN33983.1"/>
    <property type="molecule type" value="Genomic_DNA"/>
</dbReference>
<evidence type="ECO:0000256" key="5">
    <source>
        <dbReference type="ARBA" id="ARBA00023004"/>
    </source>
</evidence>
<gene>
    <name evidence="10" type="ORF">GII31_02720</name>
</gene>
<organism evidence="10 11">
    <name type="scientific">Gordonia pseudamarae</name>
    <dbReference type="NCBI Taxonomy" id="2831662"/>
    <lineage>
        <taxon>Bacteria</taxon>
        <taxon>Bacillati</taxon>
        <taxon>Actinomycetota</taxon>
        <taxon>Actinomycetes</taxon>
        <taxon>Mycobacteriales</taxon>
        <taxon>Gordoniaceae</taxon>
        <taxon>Gordonia</taxon>
    </lineage>
</organism>
<evidence type="ECO:0000256" key="7">
    <source>
        <dbReference type="ARBA" id="ARBA00023291"/>
    </source>
</evidence>